<dbReference type="InterPro" id="IPR005872">
    <property type="entry name" value="SUI1_arc_bac"/>
</dbReference>
<protein>
    <submittedName>
        <fullName evidence="5">Translation initiation factor 1</fullName>
    </submittedName>
</protein>
<name>A0A7R6PHZ2_9GAMM</name>
<sequence>MASLQNQLSRLVYSTEAGDVCPDCRKSKDACCCQENTDNDRISSLDGIVRIRRETSGRKGKGVTTVSGVPLVDAELKKLTKRLKQHCGTGGALKDGIIEIQGDHRESIKSLLEQLNYTVKLAGG</sequence>
<dbReference type="GO" id="GO:0001731">
    <property type="term" value="P:formation of translation preinitiation complex"/>
    <property type="evidence" value="ECO:0007669"/>
    <property type="project" value="TreeGrafter"/>
</dbReference>
<accession>A0A7R6PHZ2</accession>
<dbReference type="GO" id="GO:0003743">
    <property type="term" value="F:translation initiation factor activity"/>
    <property type="evidence" value="ECO:0007669"/>
    <property type="project" value="UniProtKB-KW"/>
</dbReference>
<dbReference type="InterPro" id="IPR001950">
    <property type="entry name" value="SUI1"/>
</dbReference>
<keyword evidence="5" id="KW-0396">Initiation factor</keyword>
<keyword evidence="3" id="KW-0648">Protein biosynthesis</keyword>
<keyword evidence="6" id="KW-1185">Reference proteome</keyword>
<dbReference type="EMBL" id="AP014546">
    <property type="protein sequence ID" value="BBB30547.1"/>
    <property type="molecule type" value="Genomic_DNA"/>
</dbReference>
<dbReference type="KEGG" id="njp:NEJAP_2603"/>
<dbReference type="PROSITE" id="PS50296">
    <property type="entry name" value="SUI1"/>
    <property type="match status" value="1"/>
</dbReference>
<dbReference type="PANTHER" id="PTHR12789">
    <property type="entry name" value="DENSITY-REGULATED PROTEIN HOMOLOG"/>
    <property type="match status" value="1"/>
</dbReference>
<dbReference type="GO" id="GO:0002188">
    <property type="term" value="P:translation reinitiation"/>
    <property type="evidence" value="ECO:0007669"/>
    <property type="project" value="TreeGrafter"/>
</dbReference>
<feature type="domain" description="SUI1" evidence="4">
    <location>
        <begin position="53"/>
        <end position="116"/>
    </location>
</feature>
<comment type="similarity">
    <text evidence="1">Belongs to the SUI1 family.</text>
</comment>
<dbReference type="GO" id="GO:0006417">
    <property type="term" value="P:regulation of translation"/>
    <property type="evidence" value="ECO:0007669"/>
    <property type="project" value="UniProtKB-KW"/>
</dbReference>
<dbReference type="RefSeq" id="WP_201347725.1">
    <property type="nucleotide sequence ID" value="NZ_AP014546.1"/>
</dbReference>
<dbReference type="InterPro" id="IPR036877">
    <property type="entry name" value="SUI1_dom_sf"/>
</dbReference>
<organism evidence="5 6">
    <name type="scientific">Neptunomonas japonica JAMM 1380</name>
    <dbReference type="NCBI Taxonomy" id="1441457"/>
    <lineage>
        <taxon>Bacteria</taxon>
        <taxon>Pseudomonadati</taxon>
        <taxon>Pseudomonadota</taxon>
        <taxon>Gammaproteobacteria</taxon>
        <taxon>Oceanospirillales</taxon>
        <taxon>Oceanospirillaceae</taxon>
        <taxon>Neptunomonas</taxon>
    </lineage>
</organism>
<evidence type="ECO:0000256" key="2">
    <source>
        <dbReference type="ARBA" id="ARBA00022845"/>
    </source>
</evidence>
<dbReference type="InterPro" id="IPR050318">
    <property type="entry name" value="DENR/SUI1_TIF"/>
</dbReference>
<evidence type="ECO:0000259" key="4">
    <source>
        <dbReference type="PROSITE" id="PS50296"/>
    </source>
</evidence>
<dbReference type="PANTHER" id="PTHR12789:SF0">
    <property type="entry name" value="DENSITY-REGULATED PROTEIN"/>
    <property type="match status" value="1"/>
</dbReference>
<reference evidence="5 6" key="1">
    <citation type="journal article" date="2008" name="Int. J. Syst. Evol. Microbiol.">
        <title>Neptunomonas japonica sp. nov., an Osedax japonicus symbiont-like bacterium isolated from sediment adjacent to sperm whale carcasses off Kagoshima, Japan.</title>
        <authorList>
            <person name="Miyazaki M."/>
            <person name="Nogi Y."/>
            <person name="Fujiwara Y."/>
            <person name="Kawato M."/>
            <person name="Kubokawa K."/>
            <person name="Horikoshi K."/>
        </authorList>
    </citation>
    <scope>NUCLEOTIDE SEQUENCE [LARGE SCALE GENOMIC DNA]</scope>
    <source>
        <strain evidence="5 6">JAMM 1380</strain>
    </source>
</reference>
<dbReference type="Proteomes" id="UP000595332">
    <property type="component" value="Chromosome"/>
</dbReference>
<dbReference type="FunFam" id="3.30.780.10:FF:000002">
    <property type="entry name" value="Stress response translation initiation inhibitor"/>
    <property type="match status" value="1"/>
</dbReference>
<proteinExistence type="inferred from homology"/>
<evidence type="ECO:0000256" key="1">
    <source>
        <dbReference type="ARBA" id="ARBA00005422"/>
    </source>
</evidence>
<evidence type="ECO:0000313" key="6">
    <source>
        <dbReference type="Proteomes" id="UP000595332"/>
    </source>
</evidence>
<dbReference type="NCBIfam" id="NF005297">
    <property type="entry name" value="PRK06824.1"/>
    <property type="match status" value="1"/>
</dbReference>
<evidence type="ECO:0000313" key="5">
    <source>
        <dbReference type="EMBL" id="BBB30547.1"/>
    </source>
</evidence>
<gene>
    <name evidence="5" type="ORF">NEJAP_2603</name>
</gene>
<dbReference type="Gene3D" id="3.30.780.10">
    <property type="entry name" value="SUI1-like domain"/>
    <property type="match status" value="1"/>
</dbReference>
<evidence type="ECO:0000256" key="3">
    <source>
        <dbReference type="ARBA" id="ARBA00022917"/>
    </source>
</evidence>
<dbReference type="CDD" id="cd11567">
    <property type="entry name" value="YciH_like"/>
    <property type="match status" value="1"/>
</dbReference>
<dbReference type="SUPFAM" id="SSF55159">
    <property type="entry name" value="eIF1-like"/>
    <property type="match status" value="1"/>
</dbReference>
<dbReference type="PIRSF" id="PIRSF037511">
    <property type="entry name" value="Transl_init_SUI1_pro"/>
    <property type="match status" value="1"/>
</dbReference>
<dbReference type="NCBIfam" id="TIGR01158">
    <property type="entry name" value="SUI1_rel"/>
    <property type="match status" value="1"/>
</dbReference>
<keyword evidence="2" id="KW-0810">Translation regulation</keyword>
<dbReference type="Pfam" id="PF01253">
    <property type="entry name" value="SUI1"/>
    <property type="match status" value="1"/>
</dbReference>
<dbReference type="GO" id="GO:0003729">
    <property type="term" value="F:mRNA binding"/>
    <property type="evidence" value="ECO:0007669"/>
    <property type="project" value="TreeGrafter"/>
</dbReference>
<dbReference type="AlphaFoldDB" id="A0A7R6PHZ2"/>